<protein>
    <submittedName>
        <fullName evidence="1">Uncharacterized protein</fullName>
    </submittedName>
</protein>
<sequence>MTMPLFDAKEICDRFYLLNHKLRHYRVLKRAKMYDDLLPYWRSYYKDNKDRINARRREYERKIHKETGCPWKIRSFYPAARIIKALETAEIVEIKL</sequence>
<name>A0A6M3Y2Q2_9ZZZZ</name>
<organism evidence="1">
    <name type="scientific">viral metagenome</name>
    <dbReference type="NCBI Taxonomy" id="1070528"/>
    <lineage>
        <taxon>unclassified sequences</taxon>
        <taxon>metagenomes</taxon>
        <taxon>organismal metagenomes</taxon>
    </lineage>
</organism>
<dbReference type="EMBL" id="MT145075">
    <property type="protein sequence ID" value="QJI03294.1"/>
    <property type="molecule type" value="Genomic_DNA"/>
</dbReference>
<accession>A0A6M3Y2Q2</accession>
<reference evidence="1" key="1">
    <citation type="submission" date="2020-03" db="EMBL/GenBank/DDBJ databases">
        <title>The deep terrestrial virosphere.</title>
        <authorList>
            <person name="Holmfeldt K."/>
            <person name="Nilsson E."/>
            <person name="Simone D."/>
            <person name="Lopez-Fernandez M."/>
            <person name="Wu X."/>
            <person name="de Brujin I."/>
            <person name="Lundin D."/>
            <person name="Andersson A."/>
            <person name="Bertilsson S."/>
            <person name="Dopson M."/>
        </authorList>
    </citation>
    <scope>NUCLEOTIDE SEQUENCE</scope>
    <source>
        <strain evidence="1">TM448B04416</strain>
    </source>
</reference>
<dbReference type="AlphaFoldDB" id="A0A6M3Y2Q2"/>
<evidence type="ECO:0000313" key="1">
    <source>
        <dbReference type="EMBL" id="QJI03294.1"/>
    </source>
</evidence>
<proteinExistence type="predicted"/>
<gene>
    <name evidence="1" type="ORF">TM448B04416_0010</name>
</gene>